<name>A0A1D3CVF8_9EIME</name>
<feature type="compositionally biased region" description="Basic and acidic residues" evidence="1">
    <location>
        <begin position="28"/>
        <end position="38"/>
    </location>
</feature>
<feature type="compositionally biased region" description="Low complexity" evidence="1">
    <location>
        <begin position="14"/>
        <end position="23"/>
    </location>
</feature>
<comment type="caution">
    <text evidence="2">The sequence shown here is derived from an EMBL/GenBank/DDBJ whole genome shotgun (WGS) entry which is preliminary data.</text>
</comment>
<keyword evidence="3" id="KW-1185">Reference proteome</keyword>
<evidence type="ECO:0000313" key="2">
    <source>
        <dbReference type="EMBL" id="OEH75174.1"/>
    </source>
</evidence>
<gene>
    <name evidence="2" type="ORF">cyc_02551</name>
</gene>
<sequence>MEDGHPKTREEMSHIMSESSASSRHYREKHEPRLHSDQIQEMHAPTKTLSGIGCPLGLLAWRPFKFEATARRDGPGDDSTQAILQEVKLLCIILHLFVLDPLIRLSANHGRARARQSIRPGFCPHSMLLFSLSTSGPSIHFNIKPTYVEQLFLVRVTKQRTVGDASWAGSRLHACSTVPRAGAQRQHEGAFFRQRRP</sequence>
<evidence type="ECO:0000313" key="3">
    <source>
        <dbReference type="Proteomes" id="UP000095192"/>
    </source>
</evidence>
<feature type="compositionally biased region" description="Basic and acidic residues" evidence="1">
    <location>
        <begin position="1"/>
        <end position="13"/>
    </location>
</feature>
<dbReference type="VEuPathDB" id="ToxoDB:cyc_02551"/>
<evidence type="ECO:0000256" key="1">
    <source>
        <dbReference type="SAM" id="MobiDB-lite"/>
    </source>
</evidence>
<reference evidence="2 3" key="1">
    <citation type="journal article" date="2016" name="BMC Genomics">
        <title>Comparative genomics reveals Cyclospora cayetanensis possesses coccidia-like metabolism and invasion components but unique surface antigens.</title>
        <authorList>
            <person name="Liu S."/>
            <person name="Wang L."/>
            <person name="Zheng H."/>
            <person name="Xu Z."/>
            <person name="Roellig D.M."/>
            <person name="Li N."/>
            <person name="Frace M.A."/>
            <person name="Tang K."/>
            <person name="Arrowood M.J."/>
            <person name="Moss D.M."/>
            <person name="Zhang L."/>
            <person name="Feng Y."/>
            <person name="Xiao L."/>
        </authorList>
    </citation>
    <scope>NUCLEOTIDE SEQUENCE [LARGE SCALE GENOMIC DNA]</scope>
    <source>
        <strain evidence="2 3">CHN_HEN01</strain>
    </source>
</reference>
<proteinExistence type="predicted"/>
<organism evidence="2 3">
    <name type="scientific">Cyclospora cayetanensis</name>
    <dbReference type="NCBI Taxonomy" id="88456"/>
    <lineage>
        <taxon>Eukaryota</taxon>
        <taxon>Sar</taxon>
        <taxon>Alveolata</taxon>
        <taxon>Apicomplexa</taxon>
        <taxon>Conoidasida</taxon>
        <taxon>Coccidia</taxon>
        <taxon>Eucoccidiorida</taxon>
        <taxon>Eimeriorina</taxon>
        <taxon>Eimeriidae</taxon>
        <taxon>Cyclospora</taxon>
    </lineage>
</organism>
<accession>A0A1D3CVF8</accession>
<dbReference type="EMBL" id="JROU02001807">
    <property type="protein sequence ID" value="OEH75174.1"/>
    <property type="molecule type" value="Genomic_DNA"/>
</dbReference>
<protein>
    <submittedName>
        <fullName evidence="2">Uncharacterized protein</fullName>
    </submittedName>
</protein>
<dbReference type="Proteomes" id="UP000095192">
    <property type="component" value="Unassembled WGS sequence"/>
</dbReference>
<feature type="region of interest" description="Disordered" evidence="1">
    <location>
        <begin position="1"/>
        <end position="38"/>
    </location>
</feature>
<dbReference type="InParanoid" id="A0A1D3CVF8"/>
<dbReference type="AlphaFoldDB" id="A0A1D3CVF8"/>